<dbReference type="SUPFAM" id="SSF55298">
    <property type="entry name" value="YjgF-like"/>
    <property type="match status" value="1"/>
</dbReference>
<feature type="region of interest" description="Disordered" evidence="1">
    <location>
        <begin position="139"/>
        <end position="166"/>
    </location>
</feature>
<gene>
    <name evidence="2" type="ORF">FLONG3_9037</name>
</gene>
<evidence type="ECO:0000256" key="1">
    <source>
        <dbReference type="SAM" id="MobiDB-lite"/>
    </source>
</evidence>
<dbReference type="GO" id="GO:0005739">
    <property type="term" value="C:mitochondrion"/>
    <property type="evidence" value="ECO:0007669"/>
    <property type="project" value="TreeGrafter"/>
</dbReference>
<keyword evidence="3" id="KW-1185">Reference proteome</keyword>
<dbReference type="AlphaFoldDB" id="A0A395S0Z0"/>
<dbReference type="Pfam" id="PF01042">
    <property type="entry name" value="Ribonuc_L-PSP"/>
    <property type="match status" value="1"/>
</dbReference>
<feature type="compositionally biased region" description="Polar residues" evidence="1">
    <location>
        <begin position="27"/>
        <end position="39"/>
    </location>
</feature>
<protein>
    <submittedName>
        <fullName evidence="2">Endoribonuclease l-psp</fullName>
    </submittedName>
</protein>
<accession>A0A395S0Z0</accession>
<reference evidence="2 3" key="1">
    <citation type="journal article" date="2018" name="PLoS Pathog.">
        <title>Evolution of structural diversity of trichothecenes, a family of toxins produced by plant pathogenic and entomopathogenic fungi.</title>
        <authorList>
            <person name="Proctor R.H."/>
            <person name="McCormick S.P."/>
            <person name="Kim H.S."/>
            <person name="Cardoza R.E."/>
            <person name="Stanley A.M."/>
            <person name="Lindo L."/>
            <person name="Kelly A."/>
            <person name="Brown D.W."/>
            <person name="Lee T."/>
            <person name="Vaughan M.M."/>
            <person name="Alexander N.J."/>
            <person name="Busman M."/>
            <person name="Gutierrez S."/>
        </authorList>
    </citation>
    <scope>NUCLEOTIDE SEQUENCE [LARGE SCALE GENOMIC DNA]</scope>
    <source>
        <strain evidence="2 3">NRRL 20695</strain>
    </source>
</reference>
<feature type="compositionally biased region" description="Basic and acidic residues" evidence="1">
    <location>
        <begin position="139"/>
        <end position="151"/>
    </location>
</feature>
<dbReference type="PANTHER" id="PTHR11803">
    <property type="entry name" value="2-IMINOBUTANOATE/2-IMINOPROPANOATE DEAMINASE RIDA"/>
    <property type="match status" value="1"/>
</dbReference>
<feature type="region of interest" description="Disordered" evidence="1">
    <location>
        <begin position="26"/>
        <end position="89"/>
    </location>
</feature>
<proteinExistence type="predicted"/>
<dbReference type="OrthoDB" id="309640at2759"/>
<dbReference type="GO" id="GO:0019239">
    <property type="term" value="F:deaminase activity"/>
    <property type="evidence" value="ECO:0007669"/>
    <property type="project" value="TreeGrafter"/>
</dbReference>
<dbReference type="Gene3D" id="3.30.1330.40">
    <property type="entry name" value="RutC-like"/>
    <property type="match status" value="2"/>
</dbReference>
<evidence type="ECO:0000313" key="2">
    <source>
        <dbReference type="EMBL" id="RGP65905.1"/>
    </source>
</evidence>
<organism evidence="2 3">
    <name type="scientific">Fusarium longipes</name>
    <dbReference type="NCBI Taxonomy" id="694270"/>
    <lineage>
        <taxon>Eukaryota</taxon>
        <taxon>Fungi</taxon>
        <taxon>Dikarya</taxon>
        <taxon>Ascomycota</taxon>
        <taxon>Pezizomycotina</taxon>
        <taxon>Sordariomycetes</taxon>
        <taxon>Hypocreomycetidae</taxon>
        <taxon>Hypocreales</taxon>
        <taxon>Nectriaceae</taxon>
        <taxon>Fusarium</taxon>
    </lineage>
</organism>
<dbReference type="PANTHER" id="PTHR11803:SF22">
    <property type="entry name" value="ENDORIBONUCLEASE FAMILY PROTEIN BRT1, PUTATIVE (AFU_ORTHOLOGUE AFUA_5G03780)-RELATED"/>
    <property type="match status" value="1"/>
</dbReference>
<feature type="region of interest" description="Disordered" evidence="1">
    <location>
        <begin position="263"/>
        <end position="294"/>
    </location>
</feature>
<sequence length="353" mass="38847">MFDSSKNTTHHQTDWLQPPSELFSIHSDLNSLKETQSPGPLQPRAASAPYKNSSRRASNKSAGSRAPSGAQNSSSSKKPPRRRNPLVPPPALSNIGTILFWYEHYAGLSALADWTIIRDERAAAQGQSFVDDQLAKNMAERRGVKPEETNKKKTKETPVSSKNAPAVPSNLMNQAIIANGFVFTSGGVAMDPETGKIIDGDIEAHTASQKLEVNIYLSDMKYYTKMNEVYSEYWGDLKPARTCVAVKSLPMNANIEINPICRKPASSKQNGKRNADDKTSEELDDTQTSATQGAGKPCIGQVGWCRVKRRLHHVPVSIELRASVSEFISTVPVSIEFTIGSSVSEFFLRSRFY</sequence>
<comment type="caution">
    <text evidence="2">The sequence shown here is derived from an EMBL/GenBank/DDBJ whole genome shotgun (WGS) entry which is preliminary data.</text>
</comment>
<evidence type="ECO:0000313" key="3">
    <source>
        <dbReference type="Proteomes" id="UP000266234"/>
    </source>
</evidence>
<dbReference type="EMBL" id="PXOG01000228">
    <property type="protein sequence ID" value="RGP65905.1"/>
    <property type="molecule type" value="Genomic_DNA"/>
</dbReference>
<name>A0A395S0Z0_9HYPO</name>
<feature type="region of interest" description="Disordered" evidence="1">
    <location>
        <begin position="1"/>
        <end position="20"/>
    </location>
</feature>
<dbReference type="STRING" id="694270.A0A395S0Z0"/>
<dbReference type="CDD" id="cd00448">
    <property type="entry name" value="YjgF_YER057c_UK114_family"/>
    <property type="match status" value="1"/>
</dbReference>
<dbReference type="Proteomes" id="UP000266234">
    <property type="component" value="Unassembled WGS sequence"/>
</dbReference>
<dbReference type="GO" id="GO:0005829">
    <property type="term" value="C:cytosol"/>
    <property type="evidence" value="ECO:0007669"/>
    <property type="project" value="TreeGrafter"/>
</dbReference>
<dbReference type="InterPro" id="IPR006175">
    <property type="entry name" value="YjgF/YER057c/UK114"/>
</dbReference>
<dbReference type="InterPro" id="IPR035959">
    <property type="entry name" value="RutC-like_sf"/>
</dbReference>